<keyword evidence="7" id="KW-1185">Reference proteome</keyword>
<evidence type="ECO:0000313" key="6">
    <source>
        <dbReference type="EMBL" id="EFX78005.1"/>
    </source>
</evidence>
<dbReference type="InterPro" id="IPR013783">
    <property type="entry name" value="Ig-like_fold"/>
</dbReference>
<dbReference type="KEGG" id="dpx:DAPPUDRAFT_198141"/>
<feature type="domain" description="Ig-like" evidence="5">
    <location>
        <begin position="884"/>
        <end position="974"/>
    </location>
</feature>
<name>E9GRE6_DAPPU</name>
<dbReference type="Gene3D" id="2.60.40.10">
    <property type="entry name" value="Immunoglobulins"/>
    <property type="match status" value="2"/>
</dbReference>
<dbReference type="FunFam" id="2.60.40.10:FF:001138">
    <property type="entry name" value="Sallimus, isoform P"/>
    <property type="match status" value="1"/>
</dbReference>
<dbReference type="InterPro" id="IPR007110">
    <property type="entry name" value="Ig-like_dom"/>
</dbReference>
<feature type="domain" description="Ig-like" evidence="5">
    <location>
        <begin position="1009"/>
        <end position="1067"/>
    </location>
</feature>
<dbReference type="SMART" id="SM00409">
    <property type="entry name" value="IG"/>
    <property type="match status" value="1"/>
</dbReference>
<dbReference type="PROSITE" id="PS50835">
    <property type="entry name" value="IG_LIKE"/>
    <property type="match status" value="2"/>
</dbReference>
<dbReference type="InterPro" id="IPR003598">
    <property type="entry name" value="Ig_sub2"/>
</dbReference>
<evidence type="ECO:0000256" key="2">
    <source>
        <dbReference type="ARBA" id="ARBA00022443"/>
    </source>
</evidence>
<sequence>MERVDAGIELKKKSIATKPFDKESIQQRPEATPFQQEYQIESIRKDQPEAPTHTSEMLLNNVAVVEQKKETIEPLNLKSVHSIEPALVTKPSTQVFEDAVEVSKIEIKKKPKVRKAEISLASESVVVEQPDTTAQLELKAEMTLPVDIQPEEPKSVKIESVQVSEDVIPAKDIEIKKKSRIRKTEISLASDSAPTEQVETVEQLKIKSEITLPTDIKHLEPVPVMTESVTVQETSVKHTIIKNKPQIKAKQQLAPEIFTAQQPEETEQLELKSEIMVPSHAKPEEFKQEMAEPQQEVVTIVEKKKIPRIVKKKKKPVTEDTEESVTIQATKTVDQVEEGAATFKLKPKISPEIPVEDVEEEYVIKKPKETVETVEESTLLTLNKSVIPYQVEEIEDSVNVASIRKVEPVAVEDVEQGATLKLKQVKVIERENVEEQFQIGLKPVKPKEQVEDVEEKLTIKPKRKTSQSVEEASASLKTVVQAEDVTLKMVQKEEVPYQVEEIEEEIQVKPIIKKKKTKVVAENVESGEQFQIGLKPVKPKEQVEDVEEKLTIKPKRKTSQAVEEASASLKTIVQAEDVPQDVTLKMVQKKEIPYRVEEIEDEFQVKPILKKKKKVVDQDVESGATLKLKEQVVTVDEAEDVEEQFQIGLKPKRKPKVQIQIDDVEGEAAVTLKRPAKSVVIEETTEAASLVIQQKQPVDDDSLLTTTDQSSESVTQKFSDKEFSLGLKPRRLVKPSISVEADESLRFKIPARPKVSAPTLTEDGNTLTVARAATSILADAEEETTMPLEPQEGDEFFSLCSYVADTEEAMNLVEGERVYVLEWHNSDWWFVRKHLTEETGWVPAQYLKDDTSYTHYVKKKLDEKINKLPVFDFPTADETKIQAPRFLTKLQPVRAPDGSSITFECQVEGSPRPVITWFRQTAVIKPSLDFQMVYDEEGNMASLTIAEVFPEDAGTFTCVAKNSAGFASSSAELIVEAPLSDHGSDTTITSRRSLSRESSLMDILEGIPPTFSQRPKTKTVDEGTDVELECRLVAVPEPDVAWFHNGKRIKPSDRIALLGQSDVHMYC</sequence>
<dbReference type="EMBL" id="GL732559">
    <property type="protein sequence ID" value="EFX78005.1"/>
    <property type="molecule type" value="Genomic_DNA"/>
</dbReference>
<dbReference type="HOGENOM" id="CLU_288306_0_0_1"/>
<evidence type="ECO:0008006" key="8">
    <source>
        <dbReference type="Google" id="ProtNLM"/>
    </source>
</evidence>
<dbReference type="SUPFAM" id="SSF50044">
    <property type="entry name" value="SH3-domain"/>
    <property type="match status" value="1"/>
</dbReference>
<dbReference type="PANTHER" id="PTHR47633:SF4">
    <property type="entry name" value="MYOPALLADIN ISOFORM X1"/>
    <property type="match status" value="1"/>
</dbReference>
<dbReference type="Gene3D" id="2.30.30.40">
    <property type="entry name" value="SH3 Domains"/>
    <property type="match status" value="1"/>
</dbReference>
<gene>
    <name evidence="6" type="ORF">DAPPUDRAFT_198141</name>
</gene>
<dbReference type="CDD" id="cd11856">
    <property type="entry name" value="SH3_p47phox_like"/>
    <property type="match status" value="1"/>
</dbReference>
<reference evidence="6 7" key="1">
    <citation type="journal article" date="2011" name="Science">
        <title>The ecoresponsive genome of Daphnia pulex.</title>
        <authorList>
            <person name="Colbourne J.K."/>
            <person name="Pfrender M.E."/>
            <person name="Gilbert D."/>
            <person name="Thomas W.K."/>
            <person name="Tucker A."/>
            <person name="Oakley T.H."/>
            <person name="Tokishita S."/>
            <person name="Aerts A."/>
            <person name="Arnold G.J."/>
            <person name="Basu M.K."/>
            <person name="Bauer D.J."/>
            <person name="Caceres C.E."/>
            <person name="Carmel L."/>
            <person name="Casola C."/>
            <person name="Choi J.H."/>
            <person name="Detter J.C."/>
            <person name="Dong Q."/>
            <person name="Dusheyko S."/>
            <person name="Eads B.D."/>
            <person name="Frohlich T."/>
            <person name="Geiler-Samerotte K.A."/>
            <person name="Gerlach D."/>
            <person name="Hatcher P."/>
            <person name="Jogdeo S."/>
            <person name="Krijgsveld J."/>
            <person name="Kriventseva E.V."/>
            <person name="Kultz D."/>
            <person name="Laforsch C."/>
            <person name="Lindquist E."/>
            <person name="Lopez J."/>
            <person name="Manak J.R."/>
            <person name="Muller J."/>
            <person name="Pangilinan J."/>
            <person name="Patwardhan R.P."/>
            <person name="Pitluck S."/>
            <person name="Pritham E.J."/>
            <person name="Rechtsteiner A."/>
            <person name="Rho M."/>
            <person name="Rogozin I.B."/>
            <person name="Sakarya O."/>
            <person name="Salamov A."/>
            <person name="Schaack S."/>
            <person name="Shapiro H."/>
            <person name="Shiga Y."/>
            <person name="Skalitzky C."/>
            <person name="Smith Z."/>
            <person name="Souvorov A."/>
            <person name="Sung W."/>
            <person name="Tang Z."/>
            <person name="Tsuchiya D."/>
            <person name="Tu H."/>
            <person name="Vos H."/>
            <person name="Wang M."/>
            <person name="Wolf Y.I."/>
            <person name="Yamagata H."/>
            <person name="Yamada T."/>
            <person name="Ye Y."/>
            <person name="Shaw J.R."/>
            <person name="Andrews J."/>
            <person name="Crease T.J."/>
            <person name="Tang H."/>
            <person name="Lucas S.M."/>
            <person name="Robertson H.M."/>
            <person name="Bork P."/>
            <person name="Koonin E.V."/>
            <person name="Zdobnov E.M."/>
            <person name="Grigoriev I.V."/>
            <person name="Lynch M."/>
            <person name="Boore J.L."/>
        </authorList>
    </citation>
    <scope>NUCLEOTIDE SEQUENCE [LARGE SCALE GENOMIC DNA]</scope>
</reference>
<dbReference type="PANTHER" id="PTHR47633">
    <property type="entry name" value="IMMUNOGLOBULIN"/>
    <property type="match status" value="1"/>
</dbReference>
<protein>
    <recommendedName>
        <fullName evidence="8">Titin-like</fullName>
    </recommendedName>
</protein>
<dbReference type="InParanoid" id="E9GRE6"/>
<dbReference type="InterPro" id="IPR003599">
    <property type="entry name" value="Ig_sub"/>
</dbReference>
<dbReference type="OrthoDB" id="6381907at2759"/>
<dbReference type="Pfam" id="PF07679">
    <property type="entry name" value="I-set"/>
    <property type="match status" value="2"/>
</dbReference>
<proteinExistence type="inferred from homology"/>
<comment type="similarity">
    <text evidence="1">Belongs to the protein kinase superfamily. CAMK Ser/Thr protein kinase family.</text>
</comment>
<keyword evidence="2 3" id="KW-0728">SH3 domain</keyword>
<dbReference type="AlphaFoldDB" id="E9GRE6"/>
<evidence type="ECO:0000259" key="5">
    <source>
        <dbReference type="PROSITE" id="PS50835"/>
    </source>
</evidence>
<dbReference type="SMART" id="SM00408">
    <property type="entry name" value="IGc2"/>
    <property type="match status" value="1"/>
</dbReference>
<dbReference type="InterPro" id="IPR036028">
    <property type="entry name" value="SH3-like_dom_sf"/>
</dbReference>
<dbReference type="Pfam" id="PF14604">
    <property type="entry name" value="SH3_9"/>
    <property type="match status" value="1"/>
</dbReference>
<dbReference type="Proteomes" id="UP000000305">
    <property type="component" value="Unassembled WGS sequence"/>
</dbReference>
<feature type="non-terminal residue" evidence="6">
    <location>
        <position position="1"/>
    </location>
</feature>
<organism evidence="6 7">
    <name type="scientific">Daphnia pulex</name>
    <name type="common">Water flea</name>
    <dbReference type="NCBI Taxonomy" id="6669"/>
    <lineage>
        <taxon>Eukaryota</taxon>
        <taxon>Metazoa</taxon>
        <taxon>Ecdysozoa</taxon>
        <taxon>Arthropoda</taxon>
        <taxon>Crustacea</taxon>
        <taxon>Branchiopoda</taxon>
        <taxon>Diplostraca</taxon>
        <taxon>Cladocera</taxon>
        <taxon>Anomopoda</taxon>
        <taxon>Daphniidae</taxon>
        <taxon>Daphnia</taxon>
    </lineage>
</organism>
<dbReference type="PROSITE" id="PS50002">
    <property type="entry name" value="SH3"/>
    <property type="match status" value="1"/>
</dbReference>
<dbReference type="SMART" id="SM00326">
    <property type="entry name" value="SH3"/>
    <property type="match status" value="1"/>
</dbReference>
<dbReference type="SUPFAM" id="SSF48726">
    <property type="entry name" value="Immunoglobulin"/>
    <property type="match status" value="2"/>
</dbReference>
<evidence type="ECO:0000256" key="3">
    <source>
        <dbReference type="PROSITE-ProRule" id="PRU00192"/>
    </source>
</evidence>
<dbReference type="eggNOG" id="KOG0613">
    <property type="taxonomic scope" value="Eukaryota"/>
</dbReference>
<dbReference type="InterPro" id="IPR036179">
    <property type="entry name" value="Ig-like_dom_sf"/>
</dbReference>
<dbReference type="STRING" id="6669.E9GRE6"/>
<evidence type="ECO:0000259" key="4">
    <source>
        <dbReference type="PROSITE" id="PS50002"/>
    </source>
</evidence>
<evidence type="ECO:0000313" key="7">
    <source>
        <dbReference type="Proteomes" id="UP000000305"/>
    </source>
</evidence>
<feature type="domain" description="SH3" evidence="4">
    <location>
        <begin position="791"/>
        <end position="852"/>
    </location>
</feature>
<dbReference type="InterPro" id="IPR001452">
    <property type="entry name" value="SH3_domain"/>
</dbReference>
<dbReference type="InterPro" id="IPR013098">
    <property type="entry name" value="Ig_I-set"/>
</dbReference>
<evidence type="ECO:0000256" key="1">
    <source>
        <dbReference type="ARBA" id="ARBA00006692"/>
    </source>
</evidence>
<accession>E9GRE6</accession>